<keyword evidence="2" id="KW-1185">Reference proteome</keyword>
<evidence type="ECO:0000256" key="1">
    <source>
        <dbReference type="SAM" id="MobiDB-lite"/>
    </source>
</evidence>
<sequence>AQGPGRPPAGDSRRSALWPPEAPPPRSSRSARGSTPARSPGSSRPQSPSRTAAAARGRSRLAFGIGARTSASRHAVSRRPRAATRATSGRPVLLLPVRLELPSSRAPAREESPCCTLGPAETLALSRVRGSLAFCWTLDFRRMNP</sequence>
<accession>A0AAX6T494</accession>
<dbReference type="GeneID" id="106009706"/>
<gene>
    <name evidence="3" type="primary">LOC106009706</name>
</gene>
<feature type="compositionally biased region" description="Low complexity" evidence="1">
    <location>
        <begin position="27"/>
        <end position="62"/>
    </location>
</feature>
<dbReference type="Proteomes" id="UP000694906">
    <property type="component" value="Unplaced"/>
</dbReference>
<feature type="region of interest" description="Disordered" evidence="1">
    <location>
        <begin position="1"/>
        <end position="89"/>
    </location>
</feature>
<evidence type="ECO:0000313" key="3">
    <source>
        <dbReference type="RefSeq" id="XP_021116776.1"/>
    </source>
</evidence>
<reference evidence="3" key="1">
    <citation type="submission" date="2025-08" db="UniProtKB">
        <authorList>
            <consortium name="RefSeq"/>
        </authorList>
    </citation>
    <scope>IDENTIFICATION</scope>
</reference>
<organism evidence="2 3">
    <name type="scientific">Heterocephalus glaber</name>
    <name type="common">Naked mole rat</name>
    <dbReference type="NCBI Taxonomy" id="10181"/>
    <lineage>
        <taxon>Eukaryota</taxon>
        <taxon>Metazoa</taxon>
        <taxon>Chordata</taxon>
        <taxon>Craniata</taxon>
        <taxon>Vertebrata</taxon>
        <taxon>Euteleostomi</taxon>
        <taxon>Mammalia</taxon>
        <taxon>Eutheria</taxon>
        <taxon>Euarchontoglires</taxon>
        <taxon>Glires</taxon>
        <taxon>Rodentia</taxon>
        <taxon>Hystricomorpha</taxon>
        <taxon>Bathyergidae</taxon>
        <taxon>Heterocephalus</taxon>
    </lineage>
</organism>
<name>A0AAX6T494_HETGA</name>
<feature type="non-terminal residue" evidence="3">
    <location>
        <position position="1"/>
    </location>
</feature>
<dbReference type="RefSeq" id="XP_021116776.1">
    <property type="nucleotide sequence ID" value="XM_021261117.1"/>
</dbReference>
<proteinExistence type="predicted"/>
<protein>
    <submittedName>
        <fullName evidence="3">Wiskott-Aldrich syndrome protein homolog 1-like</fullName>
    </submittedName>
</protein>
<dbReference type="AlphaFoldDB" id="A0AAX6T494"/>
<evidence type="ECO:0000313" key="2">
    <source>
        <dbReference type="Proteomes" id="UP000694906"/>
    </source>
</evidence>